<dbReference type="Gene3D" id="3.30.1240.10">
    <property type="match status" value="1"/>
</dbReference>
<dbReference type="OrthoDB" id="9807797at2"/>
<accession>A0A7X1Z9V0</accession>
<gene>
    <name evidence="1" type="ORF">GHI93_08190</name>
</gene>
<dbReference type="GO" id="GO:0005829">
    <property type="term" value="C:cytosol"/>
    <property type="evidence" value="ECO:0007669"/>
    <property type="project" value="TreeGrafter"/>
</dbReference>
<dbReference type="InterPro" id="IPR006379">
    <property type="entry name" value="HAD-SF_hydro_IIB"/>
</dbReference>
<sequence>MEELIKKAEQIKIIFFDIDDTLRVKTTAYMPDSITEVFEKLHQKGILTGIATGRNLYGVVPEVKALNPDYFVTINGAFVMDAQKNVIFKNPYSKATVKEMMDWLEANHSEYAFVGSDELYVSQWNEIASSAIHPIYGTLKENKNYYLNHDVYQMLSLSDHDDQIELTESLKQQIRMVRWHEYSSDLVPIHGSKADGCKKILDRLDLKPENMMNFGDELNDRELFDLSGLSVAMKISHQEILDKADYITETIENDGILKALRALKIID</sequence>
<dbReference type="Proteomes" id="UP000439550">
    <property type="component" value="Unassembled WGS sequence"/>
</dbReference>
<organism evidence="1 2">
    <name type="scientific">Lactococcus hircilactis</name>
    <dbReference type="NCBI Taxonomy" id="1494462"/>
    <lineage>
        <taxon>Bacteria</taxon>
        <taxon>Bacillati</taxon>
        <taxon>Bacillota</taxon>
        <taxon>Bacilli</taxon>
        <taxon>Lactobacillales</taxon>
        <taxon>Streptococcaceae</taxon>
        <taxon>Lactococcus</taxon>
    </lineage>
</organism>
<evidence type="ECO:0000313" key="2">
    <source>
        <dbReference type="Proteomes" id="UP000439550"/>
    </source>
</evidence>
<dbReference type="PANTHER" id="PTHR10000:SF25">
    <property type="entry name" value="PHOSPHATASE YKRA-RELATED"/>
    <property type="match status" value="1"/>
</dbReference>
<dbReference type="GO" id="GO:0000287">
    <property type="term" value="F:magnesium ion binding"/>
    <property type="evidence" value="ECO:0007669"/>
    <property type="project" value="TreeGrafter"/>
</dbReference>
<dbReference type="PANTHER" id="PTHR10000">
    <property type="entry name" value="PHOSPHOSERINE PHOSPHATASE"/>
    <property type="match status" value="1"/>
</dbReference>
<dbReference type="EMBL" id="WITJ01000010">
    <property type="protein sequence ID" value="MQW39904.1"/>
    <property type="molecule type" value="Genomic_DNA"/>
</dbReference>
<dbReference type="SFLD" id="SFLDS00003">
    <property type="entry name" value="Haloacid_Dehalogenase"/>
    <property type="match status" value="1"/>
</dbReference>
<dbReference type="NCBIfam" id="TIGR00099">
    <property type="entry name" value="Cof-subfamily"/>
    <property type="match status" value="1"/>
</dbReference>
<dbReference type="Pfam" id="PF08282">
    <property type="entry name" value="Hydrolase_3"/>
    <property type="match status" value="1"/>
</dbReference>
<comment type="caution">
    <text evidence="1">The sequence shown here is derived from an EMBL/GenBank/DDBJ whole genome shotgun (WGS) entry which is preliminary data.</text>
</comment>
<dbReference type="InterPro" id="IPR000150">
    <property type="entry name" value="Cof"/>
</dbReference>
<keyword evidence="2" id="KW-1185">Reference proteome</keyword>
<dbReference type="SUPFAM" id="SSF56784">
    <property type="entry name" value="HAD-like"/>
    <property type="match status" value="1"/>
</dbReference>
<dbReference type="NCBIfam" id="TIGR01484">
    <property type="entry name" value="HAD-SF-IIB"/>
    <property type="match status" value="1"/>
</dbReference>
<dbReference type="CDD" id="cd07517">
    <property type="entry name" value="HAD_HPP"/>
    <property type="match status" value="1"/>
</dbReference>
<dbReference type="InterPro" id="IPR023214">
    <property type="entry name" value="HAD_sf"/>
</dbReference>
<dbReference type="AlphaFoldDB" id="A0A7X1Z9V0"/>
<dbReference type="Gene3D" id="3.40.50.1000">
    <property type="entry name" value="HAD superfamily/HAD-like"/>
    <property type="match status" value="1"/>
</dbReference>
<keyword evidence="1" id="KW-0378">Hydrolase</keyword>
<dbReference type="RefSeq" id="WP_153496568.1">
    <property type="nucleotide sequence ID" value="NZ_CAXYUY010000011.1"/>
</dbReference>
<dbReference type="GO" id="GO:0016791">
    <property type="term" value="F:phosphatase activity"/>
    <property type="evidence" value="ECO:0007669"/>
    <property type="project" value="TreeGrafter"/>
</dbReference>
<reference evidence="1 2" key="1">
    <citation type="submission" date="2019-10" db="EMBL/GenBank/DDBJ databases">
        <authorList>
            <person name="Dong K."/>
        </authorList>
    </citation>
    <scope>NUCLEOTIDE SEQUENCE [LARGE SCALE GENOMIC DNA]</scope>
    <source>
        <strain evidence="1 2">DSM 28960</strain>
    </source>
</reference>
<proteinExistence type="predicted"/>
<name>A0A7X1Z9V0_9LACT</name>
<dbReference type="SFLD" id="SFLDG01140">
    <property type="entry name" value="C2.B:_Phosphomannomutase_and_P"/>
    <property type="match status" value="1"/>
</dbReference>
<protein>
    <submittedName>
        <fullName evidence="1">Cof-type HAD-IIB family hydrolase</fullName>
    </submittedName>
</protein>
<dbReference type="InterPro" id="IPR036412">
    <property type="entry name" value="HAD-like_sf"/>
</dbReference>
<evidence type="ECO:0000313" key="1">
    <source>
        <dbReference type="EMBL" id="MQW39904.1"/>
    </source>
</evidence>